<feature type="chain" id="PRO_5017081984" description="Staphylococcus aureus surface protein A" evidence="2">
    <location>
        <begin position="28"/>
        <end position="3132"/>
    </location>
</feature>
<dbReference type="Pfam" id="PF07691">
    <property type="entry name" value="PA14"/>
    <property type="match status" value="1"/>
</dbReference>
<dbReference type="Gene3D" id="2.60.40.10">
    <property type="entry name" value="Immunoglobulins"/>
    <property type="match status" value="9"/>
</dbReference>
<dbReference type="InterPro" id="IPR050955">
    <property type="entry name" value="Plant_Biomass_Hydrol_Est"/>
</dbReference>
<proteinExistence type="predicted"/>
<dbReference type="InterPro" id="IPR026444">
    <property type="entry name" value="Secre_tail"/>
</dbReference>
<gene>
    <name evidence="5" type="ORF">DQQ10_10580</name>
</gene>
<dbReference type="InterPro" id="IPR037524">
    <property type="entry name" value="PA14/GLEYA"/>
</dbReference>
<reference evidence="5 6" key="1">
    <citation type="submission" date="2018-06" db="EMBL/GenBank/DDBJ databases">
        <title>Chryseolinea flavus sp. nov., a member of the phylum Bacteroidetes isolated from soil.</title>
        <authorList>
            <person name="Li Y."/>
            <person name="Wang J."/>
        </authorList>
    </citation>
    <scope>NUCLEOTIDE SEQUENCE [LARGE SCALE GENOMIC DNA]</scope>
    <source>
        <strain evidence="5 6">SDU1-6</strain>
    </source>
</reference>
<dbReference type="GO" id="GO:0016787">
    <property type="term" value="F:hydrolase activity"/>
    <property type="evidence" value="ECO:0007669"/>
    <property type="project" value="InterPro"/>
</dbReference>
<dbReference type="GO" id="GO:0016020">
    <property type="term" value="C:membrane"/>
    <property type="evidence" value="ECO:0007669"/>
    <property type="project" value="InterPro"/>
</dbReference>
<dbReference type="Pfam" id="PF00041">
    <property type="entry name" value="fn3"/>
    <property type="match status" value="1"/>
</dbReference>
<feature type="domain" description="Fibronectin type-III" evidence="3">
    <location>
        <begin position="494"/>
        <end position="588"/>
    </location>
</feature>
<dbReference type="Proteomes" id="UP000251889">
    <property type="component" value="Unassembled WGS sequence"/>
</dbReference>
<dbReference type="Pfam" id="PF18962">
    <property type="entry name" value="Por_Secre_tail"/>
    <property type="match status" value="1"/>
</dbReference>
<dbReference type="PROSITE" id="PS50853">
    <property type="entry name" value="FN3"/>
    <property type="match status" value="7"/>
</dbReference>
<dbReference type="GO" id="GO:0005509">
    <property type="term" value="F:calcium ion binding"/>
    <property type="evidence" value="ECO:0007669"/>
    <property type="project" value="InterPro"/>
</dbReference>
<dbReference type="InterPro" id="IPR015919">
    <property type="entry name" value="Cadherin-like_sf"/>
</dbReference>
<dbReference type="InterPro" id="IPR036116">
    <property type="entry name" value="FN3_sf"/>
</dbReference>
<accession>A0A364Y3Q4</accession>
<dbReference type="Gene3D" id="2.60.120.380">
    <property type="match status" value="1"/>
</dbReference>
<dbReference type="InterPro" id="IPR029058">
    <property type="entry name" value="AB_hydrolase_fold"/>
</dbReference>
<evidence type="ECO:0008006" key="7">
    <source>
        <dbReference type="Google" id="ProtNLM"/>
    </source>
</evidence>
<dbReference type="InterPro" id="IPR011658">
    <property type="entry name" value="PA14_dom"/>
</dbReference>
<dbReference type="SUPFAM" id="SSF49313">
    <property type="entry name" value="Cadherin-like"/>
    <property type="match status" value="1"/>
</dbReference>
<dbReference type="Gene3D" id="3.40.50.1820">
    <property type="entry name" value="alpha/beta hydrolase"/>
    <property type="match status" value="1"/>
</dbReference>
<dbReference type="Pfam" id="PF17963">
    <property type="entry name" value="Big_9"/>
    <property type="match status" value="1"/>
</dbReference>
<dbReference type="RefSeq" id="WP_112746828.1">
    <property type="nucleotide sequence ID" value="NZ_QMFY01000004.1"/>
</dbReference>
<dbReference type="SUPFAM" id="SSF56988">
    <property type="entry name" value="Anthrax protective antigen"/>
    <property type="match status" value="1"/>
</dbReference>
<protein>
    <recommendedName>
        <fullName evidence="7">Staphylococcus aureus surface protein A</fullName>
    </recommendedName>
</protein>
<dbReference type="PROSITE" id="PS51820">
    <property type="entry name" value="PA14"/>
    <property type="match status" value="1"/>
</dbReference>
<keyword evidence="6" id="KW-1185">Reference proteome</keyword>
<dbReference type="SUPFAM" id="SSF49265">
    <property type="entry name" value="Fibronectin type III"/>
    <property type="match status" value="4"/>
</dbReference>
<dbReference type="CDD" id="cd00063">
    <property type="entry name" value="FN3"/>
    <property type="match status" value="7"/>
</dbReference>
<feature type="domain" description="Fibronectin type-III" evidence="3">
    <location>
        <begin position="830"/>
        <end position="920"/>
    </location>
</feature>
<comment type="caution">
    <text evidence="5">The sequence shown here is derived from an EMBL/GenBank/DDBJ whole genome shotgun (WGS) entry which is preliminary data.</text>
</comment>
<evidence type="ECO:0000259" key="3">
    <source>
        <dbReference type="PROSITE" id="PS50853"/>
    </source>
</evidence>
<sequence length="3132" mass="333544">MKKSGTPIRAYVLSVIMSLSLALAGNAQNCPPSNTMPEFQDFTYTPVQSWNTSAYASYQYNNPDPTSASWMRFRMLSPNGFDRCASDGKKYPLIIFLHGSGESGVYDGSPNNGVGEQDNDKQMVHGGQRHQTAVQNGTFPGFVIYPQIRKSINNQNYWGLDNIKAVKYIVDKLIADYKVDEDRVYIHGLSMGGEGAWIFVANYPQYFAAIHPMSAAGSNFWNGTTGDMNVYKHVPIRHAQGGLDGAPTKEMGNEMVQQIRSIGGNIRYSYYPNGGHSIWNNEYNKSDFFSWFLSYRKYHPWVERQQTSFCPGENFSVKIGFTAGFSGYEWTKNDTTSAVISTSNEITVTQVVSAASGVGSYYGRFRRGATWTRWSPAVVIDSNKGPSATPTISANGSVNLVPLDGSPEVILSGPASKALYTWNVVPNTSLPATQNITVSTAGSYTLQTKDAAGSGLESNGETPTEYRGAPQGCISASSSPVVVTTSNGVGAPASPTNFFATTTSPNSVALSWDDRSSNELNFEIYRTTTPGSAYKLISIRPASSSPNPQTFTDVTVAANTIYYYRMRAVNNFGGSAYTPEISVSTAVDNVAPVAPVLSLVSASRTEVNLSWAGASDNVALYEYDVYQNGVLIATVPATTTTYKATGLVAFSTYNYVVRARDVANNTSPPSNQIVASAINSGLYYTYYHHNNDYSTVNDIVSKSSVIKNGYVSRFLISPRTREDMFAFIYEGFINIPTTGSYTFYLQSDEGSALYVNNVLVVNHDGTHGCSEKTGTPISLSAGSYPIRALYFEKTSGQCLTVRWAGPGIAKAEIPDAAFKDAVTPPPAVAAPSNFSASVFSFSQINLTWTDNSNNETGFEISRSSSSNGTYQVIAVRPANSTTFSHTGLAPSSTHFYKIRALSSNNASALVGPVNRTTSASPSAPNAPTGLAANAISATQVNLSWTDNSTNETGFEIQKSSSPSTGFVTLAIVNANVTTYSDTQVNGHSTIYYQVRSRGTGTTHSAYNGPVSATTPNRVPTIQNVPDQAMTAASGTAQTLEIIVSDPDNDPISFSFTTGGSPGLPVGGSFTDDGYGRAVLSFTNVAAGSYNIIATGSDGLASAQDPFTITFGSNTPPVVTAANPSNFTNSLVTEEGRTTPLILTVTDNEGNNTLVTPVITGLPSFATQGWTGTGTSARTLTLNFSPSVGQAGIYNMSVDFKDASNGITTKTFTVTVLPVDNFFTVSMNFVYNTPMNATPNYAEGSPWNNTGSPGTTSGTTIDLANLKDDQGATLRFINFNTGFNWTDANPYTVALTGDPGTLYTKKVRESFYKKGGGTSVLTFKNLNPALQYRFAIYGAGPSVGTASSTQYLITGATPTTLTQSNANNTTTVTTSGYIFPASNGTITIAVSRPSGVTTGNVYINALVMSAQYPAPEPPLAPSGLTLSAPTYNTVNVSWTDNSFNETSFQIFRSTTVNGTYSNVGTVPAEQTTFVDTPVQGRTTYYYKVRAVNAHGFNETTPLVVTTPNGAPIINDPGTITVRVGQTIQHNISATDPEGDPIVFSTLNLPAFATLVDNGNGTGYIRLIPQTTDIGSYSFTLRATDNLTAQSELTNVSIIVLDAELDEAFFVNLRGAGTISDAPAPWNNRTNGDGTALFNTSGQNTSGVTISGTNWTSFVNTGGVNSGNNSGVYPDNVIQSGWTTNSTTTGATLAILGLDNNKRYNIVLLGSINEFWFANTTYTINGVTKTLNTTKNKSNTVRFIGIQPSSGIISINVKRGANVNASPAITQRDGYLNALVIESYTPGNSPRKPTNLVAEATSKTAIKLTWFDNASDETGFEIARATNQAGPFSVIHTTAASVDNYTDAGLTPNTGYIYRIRAVKTAQPASAYTNDALATTYNKIIKVNLNYSTAGGHLQAPAPWNNTASVPVAGMSFNNLMDENSTPTTVDLSIETQGSGSGNDTGFSTGNNSGVYPDAVLSNYYYYEQFEAPNQYLLSQLDPNYTYDLVFLGSEWTAATLSGVKVATDYIVGTTTLSQFNGKNSTETVTIRGVNPEGDNTISFGIKSNNEARYGVWNSLEIRSYTPVSAIFDTEPPTIPQALVASNITDAGFQVGWSPSTDNIAVTSYEVFLGSDLVATVPDTFAIITNLQPATMYSVSVRAVDSKGNRSGFSNALQVTTLNSSTEATLYYPLPASDITLLGSWGTNENGTGANPSSFTVNNQHFMLTHSASVNAPWIISGTNSKMIVDTAFTLTINNVVTAIVDVNHTGSVIVNSATAPVFGTLAPTSTITFTADPGSIPGANYGNMILSGTNSTKEFATGTYVVNGNLQIADGVLMNGAMGNNTVLNISGNLTIQGTPATPTDAQLITVNFNSGTNQSINANEDAIRFHRIVVSNGSTVSVAEGATPKTLTLGTANGGGLTIEDGATLNLGTNALVIEGTGGVNTSNQTGRLEISGSDITVNSSGTAVSNLYFVAGADTIKSLHMNANPSGQLNMRSRVYIRELIDMTNGRLNSNDLMSLVSDANGTARISKMGASALLIGKVEFQRYLDPKGKAYRYLSTPIYGSTVKQWDATLPIVGPFSGSSNANTTHSLFYYDGENGGWIGYPSASGSEVMNLGRGYSVYIFNGNTSKKLRINGPIHQGNFTFSGLTGDETPGTGEVDVEPLNGWNLLGNPYASPIQWKPAGWQSTGLNGSVYVRSNEIINNVLVSTVKVWNGSVGDLPKGIINQGQSFWVKAIGEDTPTLTITEDAKYDTLRGTFQREATIQNLVEITLSKGALSDKAFIHFVSDGIEGIDERRDAYKLANSFFNISSRKGANDLAISTTSEVFCEKRISLNVATSTIGQYKLTFNQLTSFAFDVDVTLVDHFTSASTALEEASTYTFDVTSDPVSQGNTRFELILKKPAIDQSIIMQSQTSEVCGDNAAMIIVKSAQRGVQYQLMNGTESVKELIGKGTDLNISIDTEKLVSGMNNFTLNASFEGCAVKTLPATIQLTFVPKPVISIDESTLVSSYGGASQWTLDGAVIDGATTSTLKPTISGEYSVVARGAICEVSSAPVLFAVTDIELEGHDAITLFPNPVRNQFMMLLPHAVRSGEVLTIEIVNALGTAVKQGQVINQKDGIAISTKEFSSGLYTIRLVSASAQYEKRFIKE</sequence>
<evidence type="ECO:0000256" key="2">
    <source>
        <dbReference type="SAM" id="SignalP"/>
    </source>
</evidence>
<evidence type="ECO:0000313" key="6">
    <source>
        <dbReference type="Proteomes" id="UP000251889"/>
    </source>
</evidence>
<dbReference type="InterPro" id="IPR003140">
    <property type="entry name" value="PLipase/COase/thioEstase"/>
</dbReference>
<feature type="domain" description="Fibronectin type-III" evidence="3">
    <location>
        <begin position="1419"/>
        <end position="1508"/>
    </location>
</feature>
<evidence type="ECO:0000259" key="4">
    <source>
        <dbReference type="PROSITE" id="PS51820"/>
    </source>
</evidence>
<evidence type="ECO:0000256" key="1">
    <source>
        <dbReference type="ARBA" id="ARBA00022729"/>
    </source>
</evidence>
<dbReference type="SUPFAM" id="SSF53474">
    <property type="entry name" value="alpha/beta-Hydrolases"/>
    <property type="match status" value="1"/>
</dbReference>
<dbReference type="PANTHER" id="PTHR43037:SF1">
    <property type="entry name" value="BLL1128 PROTEIN"/>
    <property type="match status" value="1"/>
</dbReference>
<evidence type="ECO:0000313" key="5">
    <source>
        <dbReference type="EMBL" id="RAW01342.1"/>
    </source>
</evidence>
<feature type="domain" description="Fibronectin type-III" evidence="3">
    <location>
        <begin position="2074"/>
        <end position="2162"/>
    </location>
</feature>
<dbReference type="OrthoDB" id="9816532at2"/>
<dbReference type="NCBIfam" id="TIGR04183">
    <property type="entry name" value="Por_Secre_tail"/>
    <property type="match status" value="1"/>
</dbReference>
<dbReference type="InterPro" id="IPR003961">
    <property type="entry name" value="FN3_dom"/>
</dbReference>
<dbReference type="SMART" id="SM00060">
    <property type="entry name" value="FN3"/>
    <property type="match status" value="8"/>
</dbReference>
<feature type="domain" description="Fibronectin type-III" evidence="3">
    <location>
        <begin position="926"/>
        <end position="1017"/>
    </location>
</feature>
<dbReference type="SMART" id="SM00758">
    <property type="entry name" value="PA14"/>
    <property type="match status" value="1"/>
</dbReference>
<feature type="signal peptide" evidence="2">
    <location>
        <begin position="1"/>
        <end position="27"/>
    </location>
</feature>
<dbReference type="PANTHER" id="PTHR43037">
    <property type="entry name" value="UNNAMED PRODUCT-RELATED"/>
    <property type="match status" value="1"/>
</dbReference>
<name>A0A364Y3Q4_9BACT</name>
<dbReference type="InterPro" id="IPR013783">
    <property type="entry name" value="Ig-like_fold"/>
</dbReference>
<organism evidence="5 6">
    <name type="scientific">Pseudochryseolinea flava</name>
    <dbReference type="NCBI Taxonomy" id="2059302"/>
    <lineage>
        <taxon>Bacteria</taxon>
        <taxon>Pseudomonadati</taxon>
        <taxon>Bacteroidota</taxon>
        <taxon>Cytophagia</taxon>
        <taxon>Cytophagales</taxon>
        <taxon>Fulvivirgaceae</taxon>
        <taxon>Pseudochryseolinea</taxon>
    </lineage>
</organism>
<feature type="domain" description="PA14" evidence="4">
    <location>
        <begin position="677"/>
        <end position="817"/>
    </location>
</feature>
<feature type="domain" description="Fibronectin type-III" evidence="3">
    <location>
        <begin position="1790"/>
        <end position="1881"/>
    </location>
</feature>
<dbReference type="EMBL" id="QMFY01000004">
    <property type="protein sequence ID" value="RAW01342.1"/>
    <property type="molecule type" value="Genomic_DNA"/>
</dbReference>
<keyword evidence="1 2" id="KW-0732">Signal</keyword>
<dbReference type="Pfam" id="PF02230">
    <property type="entry name" value="Abhydrolase_2"/>
    <property type="match status" value="1"/>
</dbReference>
<feature type="domain" description="Fibronectin type-III" evidence="3">
    <location>
        <begin position="591"/>
        <end position="681"/>
    </location>
</feature>